<organism evidence="2">
    <name type="scientific">Brachypodium distachyon</name>
    <name type="common">Purple false brome</name>
    <name type="synonym">Trachynia distachya</name>
    <dbReference type="NCBI Taxonomy" id="15368"/>
    <lineage>
        <taxon>Eukaryota</taxon>
        <taxon>Viridiplantae</taxon>
        <taxon>Streptophyta</taxon>
        <taxon>Embryophyta</taxon>
        <taxon>Tracheophyta</taxon>
        <taxon>Spermatophyta</taxon>
        <taxon>Magnoliopsida</taxon>
        <taxon>Liliopsida</taxon>
        <taxon>Poales</taxon>
        <taxon>Poaceae</taxon>
        <taxon>BOP clade</taxon>
        <taxon>Pooideae</taxon>
        <taxon>Stipodae</taxon>
        <taxon>Brachypodieae</taxon>
        <taxon>Brachypodium</taxon>
    </lineage>
</organism>
<reference evidence="2" key="2">
    <citation type="submission" date="2017-06" db="EMBL/GenBank/DDBJ databases">
        <title>WGS assembly of Brachypodium distachyon.</title>
        <authorList>
            <consortium name="The International Brachypodium Initiative"/>
            <person name="Lucas S."/>
            <person name="Harmon-Smith M."/>
            <person name="Lail K."/>
            <person name="Tice H."/>
            <person name="Grimwood J."/>
            <person name="Bruce D."/>
            <person name="Barry K."/>
            <person name="Shu S."/>
            <person name="Lindquist E."/>
            <person name="Wang M."/>
            <person name="Pitluck S."/>
            <person name="Vogel J.P."/>
            <person name="Garvin D.F."/>
            <person name="Mockler T.C."/>
            <person name="Schmutz J."/>
            <person name="Rokhsar D."/>
            <person name="Bevan M.W."/>
        </authorList>
    </citation>
    <scope>NUCLEOTIDE SEQUENCE</scope>
    <source>
        <strain evidence="2">Bd21</strain>
    </source>
</reference>
<dbReference type="Proteomes" id="UP000008810">
    <property type="component" value="Chromosome 4"/>
</dbReference>
<dbReference type="PANTHER" id="PTHR35545">
    <property type="entry name" value="F-BOX DOMAIN-CONTAINING PROTEIN"/>
    <property type="match status" value="1"/>
</dbReference>
<dbReference type="InParanoid" id="A0A0Q3EIQ0"/>
<proteinExistence type="predicted"/>
<evidence type="ECO:0000313" key="4">
    <source>
        <dbReference type="Proteomes" id="UP000008810"/>
    </source>
</evidence>
<dbReference type="Gene3D" id="3.80.10.10">
    <property type="entry name" value="Ribonuclease Inhibitor"/>
    <property type="match status" value="1"/>
</dbReference>
<dbReference type="EnsemblPlants" id="KQJ86260">
    <property type="protein sequence ID" value="KQJ86260"/>
    <property type="gene ID" value="BRADI_4g04320v3"/>
</dbReference>
<evidence type="ECO:0000259" key="1">
    <source>
        <dbReference type="Pfam" id="PF23622"/>
    </source>
</evidence>
<evidence type="ECO:0000313" key="3">
    <source>
        <dbReference type="EnsemblPlants" id="KQJ86260"/>
    </source>
</evidence>
<dbReference type="OrthoDB" id="592278at2759"/>
<reference evidence="3" key="3">
    <citation type="submission" date="2018-08" db="UniProtKB">
        <authorList>
            <consortium name="EnsemblPlants"/>
        </authorList>
    </citation>
    <scope>IDENTIFICATION</scope>
    <source>
        <strain evidence="3">cv. Bd21</strain>
    </source>
</reference>
<sequence>MDHQFLSQKAEDEDQFLPTPCPNPVEAQHMDQAMASLTKAVRSLLGNRRSERSILKLSLKLYMTVSYSCDIGKLLNDAINDMIVNELDLAIIDDNEPEHWRHKYMREQARKVDRFFKTYPSVFRCLSTLRISCIRFVEGGIHHSLFDICRQLQHLSINNCDAGDRSVWQTNAPDSQLRVLEISHNLFLRVEVLCLPKLERLFWNGWRYEAPLLLGSVPALEELCLIHALPHDFSLSEVFRGTPNLHTLTLNFQGERLWIQPEGKQLCSAFNKLRKLSINGIYVEFDLLWTINLLEAAPTVEIFDVEMFEHPCVEAMDGVILYHPAQKVKPSWEIPKFKSYNKWQLKELQFVGFRPGLDHHFSFISAVMDRALNLKTVLLIDDQLPCAQCDAMAVLPPPIGGTFPRDKDERLTIVKQLKDMACSSAQIG</sequence>
<dbReference type="AlphaFoldDB" id="A0A0Q3EIQ0"/>
<accession>A0A0Q3EIQ0</accession>
<feature type="domain" description="At1g61320/AtMIF1 LRR" evidence="1">
    <location>
        <begin position="122"/>
        <end position="311"/>
    </location>
</feature>
<dbReference type="EMBL" id="CM000883">
    <property type="protein sequence ID" value="KQJ86260.2"/>
    <property type="molecule type" value="Genomic_DNA"/>
</dbReference>
<dbReference type="InterPro" id="IPR055357">
    <property type="entry name" value="LRR_At1g61320_AtMIF1"/>
</dbReference>
<name>A0A0Q3EIQ0_BRADI</name>
<protein>
    <recommendedName>
        <fullName evidence="1">At1g61320/AtMIF1 LRR domain-containing protein</fullName>
    </recommendedName>
</protein>
<gene>
    <name evidence="2" type="ORF">BRADI_4g04320v3</name>
</gene>
<reference evidence="2 3" key="1">
    <citation type="journal article" date="2010" name="Nature">
        <title>Genome sequencing and analysis of the model grass Brachypodium distachyon.</title>
        <authorList>
            <consortium name="International Brachypodium Initiative"/>
        </authorList>
    </citation>
    <scope>NUCLEOTIDE SEQUENCE [LARGE SCALE GENOMIC DNA]</scope>
    <source>
        <strain evidence="2 3">Bd21</strain>
    </source>
</reference>
<evidence type="ECO:0000313" key="2">
    <source>
        <dbReference type="EMBL" id="KQJ86260.2"/>
    </source>
</evidence>
<keyword evidence="4" id="KW-1185">Reference proteome</keyword>
<dbReference type="Pfam" id="PF23622">
    <property type="entry name" value="LRR_At1g61320_AtMIF1"/>
    <property type="match status" value="1"/>
</dbReference>
<dbReference type="SUPFAM" id="SSF52047">
    <property type="entry name" value="RNI-like"/>
    <property type="match status" value="1"/>
</dbReference>
<dbReference type="PANTHER" id="PTHR35545:SF8">
    <property type="entry name" value="F-BOX DOMAIN-CONTAINING PROTEIN"/>
    <property type="match status" value="1"/>
</dbReference>
<dbReference type="Gramene" id="KQJ86260">
    <property type="protein sequence ID" value="KQJ86260"/>
    <property type="gene ID" value="BRADI_4g04320v3"/>
</dbReference>
<dbReference type="InterPro" id="IPR032675">
    <property type="entry name" value="LRR_dom_sf"/>
</dbReference>